<sequence>GPARALAIRTLGVVTQPSAAASILSTLAPLINDDDPNTATGAALALARLVERDPSLAIGGQLERELRSALARHTSSYGT</sequence>
<dbReference type="Proteomes" id="UP000265618">
    <property type="component" value="Unassembled WGS sequence"/>
</dbReference>
<dbReference type="EMBL" id="BDIP01011188">
    <property type="protein sequence ID" value="GIQ93014.1"/>
    <property type="molecule type" value="Genomic_DNA"/>
</dbReference>
<comment type="caution">
    <text evidence="1">The sequence shown here is derived from an EMBL/GenBank/DDBJ whole genome shotgun (WGS) entry which is preliminary data.</text>
</comment>
<organism evidence="1 2">
    <name type="scientific">Kipferlia bialata</name>
    <dbReference type="NCBI Taxonomy" id="797122"/>
    <lineage>
        <taxon>Eukaryota</taxon>
        <taxon>Metamonada</taxon>
        <taxon>Carpediemonas-like organisms</taxon>
        <taxon>Kipferlia</taxon>
    </lineage>
</organism>
<proteinExistence type="predicted"/>
<dbReference type="SUPFAM" id="SSF48371">
    <property type="entry name" value="ARM repeat"/>
    <property type="match status" value="1"/>
</dbReference>
<dbReference type="Gene3D" id="1.25.10.10">
    <property type="entry name" value="Leucine-rich Repeat Variant"/>
    <property type="match status" value="1"/>
</dbReference>
<name>A0A9K3GR66_9EUKA</name>
<keyword evidence="2" id="KW-1185">Reference proteome</keyword>
<evidence type="ECO:0000313" key="2">
    <source>
        <dbReference type="Proteomes" id="UP000265618"/>
    </source>
</evidence>
<gene>
    <name evidence="1" type="ORF">KIPB_017162</name>
</gene>
<dbReference type="AlphaFoldDB" id="A0A9K3GR66"/>
<evidence type="ECO:0000313" key="1">
    <source>
        <dbReference type="EMBL" id="GIQ93014.1"/>
    </source>
</evidence>
<evidence type="ECO:0008006" key="3">
    <source>
        <dbReference type="Google" id="ProtNLM"/>
    </source>
</evidence>
<reference evidence="1 2" key="1">
    <citation type="journal article" date="2018" name="PLoS ONE">
        <title>The draft genome of Kipferlia bialata reveals reductive genome evolution in fornicate parasites.</title>
        <authorList>
            <person name="Tanifuji G."/>
            <person name="Takabayashi S."/>
            <person name="Kume K."/>
            <person name="Takagi M."/>
            <person name="Nakayama T."/>
            <person name="Kamikawa R."/>
            <person name="Inagaki Y."/>
            <person name="Hashimoto T."/>
        </authorList>
    </citation>
    <scope>NUCLEOTIDE SEQUENCE [LARGE SCALE GENOMIC DNA]</scope>
    <source>
        <strain evidence="1">NY0173</strain>
    </source>
</reference>
<feature type="non-terminal residue" evidence="1">
    <location>
        <position position="79"/>
    </location>
</feature>
<feature type="non-terminal residue" evidence="1">
    <location>
        <position position="1"/>
    </location>
</feature>
<dbReference type="InterPro" id="IPR011989">
    <property type="entry name" value="ARM-like"/>
</dbReference>
<accession>A0A9K3GR66</accession>
<dbReference type="InterPro" id="IPR016024">
    <property type="entry name" value="ARM-type_fold"/>
</dbReference>
<protein>
    <recommendedName>
        <fullName evidence="3">HEAT repeat domain-containing protein</fullName>
    </recommendedName>
</protein>